<dbReference type="AlphaFoldDB" id="A0AAJ7BMH0"/>
<dbReference type="InterPro" id="IPR000276">
    <property type="entry name" value="GPCR_Rhodpsn"/>
</dbReference>
<protein>
    <submittedName>
        <fullName evidence="13">Melanocyte-stimulating hormone receptor-like</fullName>
    </submittedName>
</protein>
<feature type="transmembrane region" description="Helical" evidence="10">
    <location>
        <begin position="148"/>
        <end position="171"/>
    </location>
</feature>
<keyword evidence="8 9" id="KW-0807">Transducer</keyword>
<dbReference type="PROSITE" id="PS50262">
    <property type="entry name" value="G_PROTEIN_RECEP_F1_2"/>
    <property type="match status" value="1"/>
</dbReference>
<keyword evidence="6 10" id="KW-0472">Membrane</keyword>
<evidence type="ECO:0000256" key="3">
    <source>
        <dbReference type="ARBA" id="ARBA00022692"/>
    </source>
</evidence>
<gene>
    <name evidence="13" type="primary">LOC107265139</name>
</gene>
<dbReference type="GeneID" id="107265139"/>
<keyword evidence="12" id="KW-1185">Reference proteome</keyword>
<evidence type="ECO:0000256" key="7">
    <source>
        <dbReference type="ARBA" id="ARBA00023170"/>
    </source>
</evidence>
<evidence type="ECO:0000259" key="11">
    <source>
        <dbReference type="PROSITE" id="PS50262"/>
    </source>
</evidence>
<evidence type="ECO:0000256" key="5">
    <source>
        <dbReference type="ARBA" id="ARBA00023040"/>
    </source>
</evidence>
<accession>A0AAJ7BMH0</accession>
<keyword evidence="5 9" id="KW-0297">G-protein coupled receptor</keyword>
<proteinExistence type="inferred from homology"/>
<feature type="transmembrane region" description="Helical" evidence="10">
    <location>
        <begin position="231"/>
        <end position="251"/>
    </location>
</feature>
<dbReference type="Proteomes" id="UP000694920">
    <property type="component" value="Unplaced"/>
</dbReference>
<dbReference type="KEGG" id="ccin:107265139"/>
<comment type="similarity">
    <text evidence="2 9">Belongs to the G-protein coupled receptor 1 family.</text>
</comment>
<dbReference type="Gene3D" id="1.20.1070.10">
    <property type="entry name" value="Rhodopsin 7-helix transmembrane proteins"/>
    <property type="match status" value="1"/>
</dbReference>
<feature type="transmembrane region" description="Helical" evidence="10">
    <location>
        <begin position="177"/>
        <end position="210"/>
    </location>
</feature>
<dbReference type="PANTHER" id="PTHR24243:SF208">
    <property type="entry name" value="PYROKININ-1 RECEPTOR"/>
    <property type="match status" value="1"/>
</dbReference>
<dbReference type="PRINTS" id="PR00237">
    <property type="entry name" value="GPCRRHODOPSN"/>
</dbReference>
<organism evidence="12 13">
    <name type="scientific">Cephus cinctus</name>
    <name type="common">Wheat stem sawfly</name>
    <dbReference type="NCBI Taxonomy" id="211228"/>
    <lineage>
        <taxon>Eukaryota</taxon>
        <taxon>Metazoa</taxon>
        <taxon>Ecdysozoa</taxon>
        <taxon>Arthropoda</taxon>
        <taxon>Hexapoda</taxon>
        <taxon>Insecta</taxon>
        <taxon>Pterygota</taxon>
        <taxon>Neoptera</taxon>
        <taxon>Endopterygota</taxon>
        <taxon>Hymenoptera</taxon>
        <taxon>Cephoidea</taxon>
        <taxon>Cephidae</taxon>
        <taxon>Cephus</taxon>
    </lineage>
</organism>
<reference evidence="13" key="1">
    <citation type="submission" date="2025-08" db="UniProtKB">
        <authorList>
            <consortium name="RefSeq"/>
        </authorList>
    </citation>
    <scope>IDENTIFICATION</scope>
</reference>
<evidence type="ECO:0000256" key="4">
    <source>
        <dbReference type="ARBA" id="ARBA00022989"/>
    </source>
</evidence>
<evidence type="ECO:0000256" key="6">
    <source>
        <dbReference type="ARBA" id="ARBA00023136"/>
    </source>
</evidence>
<evidence type="ECO:0000256" key="10">
    <source>
        <dbReference type="SAM" id="Phobius"/>
    </source>
</evidence>
<evidence type="ECO:0000256" key="8">
    <source>
        <dbReference type="ARBA" id="ARBA00023224"/>
    </source>
</evidence>
<dbReference type="SUPFAM" id="SSF81321">
    <property type="entry name" value="Family A G protein-coupled receptor-like"/>
    <property type="match status" value="1"/>
</dbReference>
<feature type="transmembrane region" description="Helical" evidence="10">
    <location>
        <begin position="106"/>
        <end position="127"/>
    </location>
</feature>
<dbReference type="PROSITE" id="PS00237">
    <property type="entry name" value="G_PROTEIN_RECEP_F1_1"/>
    <property type="match status" value="1"/>
</dbReference>
<sequence>MRGYLDYDVWHDKNEWSIDDTETNRLNEYVRSKAARESPAAANLAVVIGGSFLSLSLLLGIVLNPSLRSGPSCYVLSLLISNLVLLFTTSMEMLNDLYDMPFEPNVDYVICVTFEASILTLGVFSVDRYASLCQPSSTIAISMRKTSTAVKSVLTIWSMAAILTSMELNLYYEFGNISVAVISLLFTLIFLGLPLIVIVMLCCLTILNLCRSRKEPPEVCASTRRRDVEDFFRLVLLTTGILLTMAPYRIVQLVYRIDPRIPCELENTSVCYTILKMSTVITPIIYVATYCGFRTVYALSPSSSLEDAT</sequence>
<evidence type="ECO:0000256" key="2">
    <source>
        <dbReference type="ARBA" id="ARBA00010663"/>
    </source>
</evidence>
<dbReference type="GO" id="GO:0004930">
    <property type="term" value="F:G protein-coupled receptor activity"/>
    <property type="evidence" value="ECO:0007669"/>
    <property type="project" value="UniProtKB-KW"/>
</dbReference>
<evidence type="ECO:0000313" key="13">
    <source>
        <dbReference type="RefSeq" id="XP_015589727.2"/>
    </source>
</evidence>
<evidence type="ECO:0000256" key="9">
    <source>
        <dbReference type="RuleBase" id="RU000688"/>
    </source>
</evidence>
<keyword evidence="4 10" id="KW-1133">Transmembrane helix</keyword>
<dbReference type="Pfam" id="PF00001">
    <property type="entry name" value="7tm_1"/>
    <property type="match status" value="1"/>
</dbReference>
<comment type="subcellular location">
    <subcellularLocation>
        <location evidence="1">Membrane</location>
        <topology evidence="1">Multi-pass membrane protein</topology>
    </subcellularLocation>
</comment>
<feature type="transmembrane region" description="Helical" evidence="10">
    <location>
        <begin position="74"/>
        <end position="94"/>
    </location>
</feature>
<dbReference type="CDD" id="cd00637">
    <property type="entry name" value="7tm_classA_rhodopsin-like"/>
    <property type="match status" value="1"/>
</dbReference>
<dbReference type="RefSeq" id="XP_015589727.2">
    <property type="nucleotide sequence ID" value="XM_015734241.2"/>
</dbReference>
<keyword evidence="3 9" id="KW-0812">Transmembrane</keyword>
<dbReference type="PANTHER" id="PTHR24243">
    <property type="entry name" value="G-PROTEIN COUPLED RECEPTOR"/>
    <property type="match status" value="1"/>
</dbReference>
<feature type="domain" description="G-protein coupled receptors family 1 profile" evidence="11">
    <location>
        <begin position="53"/>
        <end position="286"/>
    </location>
</feature>
<dbReference type="GO" id="GO:0016020">
    <property type="term" value="C:membrane"/>
    <property type="evidence" value="ECO:0007669"/>
    <property type="project" value="UniProtKB-SubCell"/>
</dbReference>
<keyword evidence="7 9" id="KW-0675">Receptor</keyword>
<name>A0AAJ7BMH0_CEPCN</name>
<dbReference type="InterPro" id="IPR017452">
    <property type="entry name" value="GPCR_Rhodpsn_7TM"/>
</dbReference>
<feature type="transmembrane region" description="Helical" evidence="10">
    <location>
        <begin position="40"/>
        <end position="62"/>
    </location>
</feature>
<evidence type="ECO:0000313" key="12">
    <source>
        <dbReference type="Proteomes" id="UP000694920"/>
    </source>
</evidence>
<evidence type="ECO:0000256" key="1">
    <source>
        <dbReference type="ARBA" id="ARBA00004141"/>
    </source>
</evidence>